<organism evidence="2 3">
    <name type="scientific">Eumeta variegata</name>
    <name type="common">Bagworm moth</name>
    <name type="synonym">Eumeta japonica</name>
    <dbReference type="NCBI Taxonomy" id="151549"/>
    <lineage>
        <taxon>Eukaryota</taxon>
        <taxon>Metazoa</taxon>
        <taxon>Ecdysozoa</taxon>
        <taxon>Arthropoda</taxon>
        <taxon>Hexapoda</taxon>
        <taxon>Insecta</taxon>
        <taxon>Pterygota</taxon>
        <taxon>Neoptera</taxon>
        <taxon>Endopterygota</taxon>
        <taxon>Lepidoptera</taxon>
        <taxon>Glossata</taxon>
        <taxon>Ditrysia</taxon>
        <taxon>Tineoidea</taxon>
        <taxon>Psychidae</taxon>
        <taxon>Oiketicinae</taxon>
        <taxon>Eumeta</taxon>
    </lineage>
</organism>
<gene>
    <name evidence="2" type="ORF">EVAR_102009_1</name>
</gene>
<evidence type="ECO:0000256" key="1">
    <source>
        <dbReference type="SAM" id="MobiDB-lite"/>
    </source>
</evidence>
<evidence type="ECO:0000313" key="2">
    <source>
        <dbReference type="EMBL" id="GBP97628.1"/>
    </source>
</evidence>
<feature type="region of interest" description="Disordered" evidence="1">
    <location>
        <begin position="74"/>
        <end position="94"/>
    </location>
</feature>
<evidence type="ECO:0000313" key="3">
    <source>
        <dbReference type="Proteomes" id="UP000299102"/>
    </source>
</evidence>
<comment type="caution">
    <text evidence="2">The sequence shown here is derived from an EMBL/GenBank/DDBJ whole genome shotgun (WGS) entry which is preliminary data.</text>
</comment>
<dbReference type="AlphaFoldDB" id="A0A4C2ABX9"/>
<name>A0A4C2ABX9_EUMVA</name>
<keyword evidence="3" id="KW-1185">Reference proteome</keyword>
<feature type="compositionally biased region" description="Polar residues" evidence="1">
    <location>
        <begin position="9"/>
        <end position="23"/>
    </location>
</feature>
<feature type="region of interest" description="Disordered" evidence="1">
    <location>
        <begin position="1"/>
        <end position="29"/>
    </location>
</feature>
<protein>
    <submittedName>
        <fullName evidence="2">Uncharacterized protein</fullName>
    </submittedName>
</protein>
<dbReference type="EMBL" id="BGZK01002974">
    <property type="protein sequence ID" value="GBP97628.1"/>
    <property type="molecule type" value="Genomic_DNA"/>
</dbReference>
<proteinExistence type="predicted"/>
<feature type="compositionally biased region" description="Basic residues" evidence="1">
    <location>
        <begin position="77"/>
        <end position="88"/>
    </location>
</feature>
<dbReference type="Proteomes" id="UP000299102">
    <property type="component" value="Unassembled WGS sequence"/>
</dbReference>
<sequence length="94" mass="10612">MDYCDPKQSRNQPYGSTEMSQKPSKVARERSVSKGMIASFCSKTCHVATVWRIVKSWVRLARFANIGEDTLTDSSRTSRKWRARRGGARRAGDG</sequence>
<accession>A0A4C2ABX9</accession>
<reference evidence="2 3" key="1">
    <citation type="journal article" date="2019" name="Commun. Biol.">
        <title>The bagworm genome reveals a unique fibroin gene that provides high tensile strength.</title>
        <authorList>
            <person name="Kono N."/>
            <person name="Nakamura H."/>
            <person name="Ohtoshi R."/>
            <person name="Tomita M."/>
            <person name="Numata K."/>
            <person name="Arakawa K."/>
        </authorList>
    </citation>
    <scope>NUCLEOTIDE SEQUENCE [LARGE SCALE GENOMIC DNA]</scope>
</reference>